<dbReference type="PANTHER" id="PTHR24203:SF45">
    <property type="entry name" value="ANKYRIN REPEAT DOMAIN 6"/>
    <property type="match status" value="1"/>
</dbReference>
<feature type="region of interest" description="Disordered" evidence="4">
    <location>
        <begin position="350"/>
        <end position="369"/>
    </location>
</feature>
<organism evidence="7 8">
    <name type="scientific">Triangularia verruculosa</name>
    <dbReference type="NCBI Taxonomy" id="2587418"/>
    <lineage>
        <taxon>Eukaryota</taxon>
        <taxon>Fungi</taxon>
        <taxon>Dikarya</taxon>
        <taxon>Ascomycota</taxon>
        <taxon>Pezizomycotina</taxon>
        <taxon>Sordariomycetes</taxon>
        <taxon>Sordariomycetidae</taxon>
        <taxon>Sordariales</taxon>
        <taxon>Podosporaceae</taxon>
        <taxon>Triangularia</taxon>
    </lineage>
</organism>
<dbReference type="SMART" id="SM00248">
    <property type="entry name" value="ANK"/>
    <property type="match status" value="6"/>
</dbReference>
<evidence type="ECO:0000256" key="1">
    <source>
        <dbReference type="ARBA" id="ARBA00022737"/>
    </source>
</evidence>
<feature type="region of interest" description="Disordered" evidence="4">
    <location>
        <begin position="638"/>
        <end position="665"/>
    </location>
</feature>
<keyword evidence="2 3" id="KW-0040">ANK repeat</keyword>
<feature type="region of interest" description="Disordered" evidence="4">
    <location>
        <begin position="576"/>
        <end position="596"/>
    </location>
</feature>
<evidence type="ECO:0000256" key="6">
    <source>
        <dbReference type="SAM" id="SignalP"/>
    </source>
</evidence>
<keyword evidence="1" id="KW-0677">Repeat</keyword>
<feature type="transmembrane region" description="Helical" evidence="5">
    <location>
        <begin position="377"/>
        <end position="394"/>
    </location>
</feature>
<dbReference type="PROSITE" id="PS50297">
    <property type="entry name" value="ANK_REP_REGION"/>
    <property type="match status" value="1"/>
</dbReference>
<name>A0AAN7ASZ5_9PEZI</name>
<dbReference type="EMBL" id="MU863925">
    <property type="protein sequence ID" value="KAK4200001.1"/>
    <property type="molecule type" value="Genomic_DNA"/>
</dbReference>
<keyword evidence="5" id="KW-1133">Transmembrane helix</keyword>
<evidence type="ECO:0000256" key="5">
    <source>
        <dbReference type="SAM" id="Phobius"/>
    </source>
</evidence>
<feature type="transmembrane region" description="Helical" evidence="5">
    <location>
        <begin position="274"/>
        <end position="293"/>
    </location>
</feature>
<proteinExistence type="predicted"/>
<dbReference type="Gene3D" id="1.25.40.20">
    <property type="entry name" value="Ankyrin repeat-containing domain"/>
    <property type="match status" value="2"/>
</dbReference>
<dbReference type="Pfam" id="PF12796">
    <property type="entry name" value="Ank_2"/>
    <property type="match status" value="1"/>
</dbReference>
<feature type="compositionally biased region" description="Polar residues" evidence="4">
    <location>
        <begin position="638"/>
        <end position="651"/>
    </location>
</feature>
<dbReference type="SUPFAM" id="SSF48403">
    <property type="entry name" value="Ankyrin repeat"/>
    <property type="match status" value="1"/>
</dbReference>
<keyword evidence="5" id="KW-0472">Membrane</keyword>
<feature type="repeat" description="ANK" evidence="3">
    <location>
        <begin position="1172"/>
        <end position="1195"/>
    </location>
</feature>
<dbReference type="InterPro" id="IPR002110">
    <property type="entry name" value="Ankyrin_rpt"/>
</dbReference>
<comment type="caution">
    <text evidence="7">The sequence shown here is derived from an EMBL/GenBank/DDBJ whole genome shotgun (WGS) entry which is preliminary data.</text>
</comment>
<feature type="signal peptide" evidence="6">
    <location>
        <begin position="1"/>
        <end position="21"/>
    </location>
</feature>
<dbReference type="PANTHER" id="PTHR24203">
    <property type="entry name" value="ANKYRIN REPEAT FAMILY PROTEIN"/>
    <property type="match status" value="1"/>
</dbReference>
<dbReference type="PROSITE" id="PS50088">
    <property type="entry name" value="ANK_REPEAT"/>
    <property type="match status" value="1"/>
</dbReference>
<evidence type="ECO:0000313" key="7">
    <source>
        <dbReference type="EMBL" id="KAK4200001.1"/>
    </source>
</evidence>
<feature type="transmembrane region" description="Helical" evidence="5">
    <location>
        <begin position="62"/>
        <end position="83"/>
    </location>
</feature>
<evidence type="ECO:0000256" key="3">
    <source>
        <dbReference type="PROSITE-ProRule" id="PRU00023"/>
    </source>
</evidence>
<evidence type="ECO:0000256" key="4">
    <source>
        <dbReference type="SAM" id="MobiDB-lite"/>
    </source>
</evidence>
<feature type="chain" id="PRO_5042868136" description="Ankyrin repeat protein" evidence="6">
    <location>
        <begin position="22"/>
        <end position="1261"/>
    </location>
</feature>
<dbReference type="AlphaFoldDB" id="A0AAN7ASZ5"/>
<dbReference type="Proteomes" id="UP001303160">
    <property type="component" value="Unassembled WGS sequence"/>
</dbReference>
<protein>
    <recommendedName>
        <fullName evidence="9">Ankyrin repeat protein</fullName>
    </recommendedName>
</protein>
<dbReference type="InterPro" id="IPR036770">
    <property type="entry name" value="Ankyrin_rpt-contain_sf"/>
</dbReference>
<evidence type="ECO:0000313" key="8">
    <source>
        <dbReference type="Proteomes" id="UP001303160"/>
    </source>
</evidence>
<reference evidence="7" key="1">
    <citation type="journal article" date="2023" name="Mol. Phylogenet. Evol.">
        <title>Genome-scale phylogeny and comparative genomics of the fungal order Sordariales.</title>
        <authorList>
            <person name="Hensen N."/>
            <person name="Bonometti L."/>
            <person name="Westerberg I."/>
            <person name="Brannstrom I.O."/>
            <person name="Guillou S."/>
            <person name="Cros-Aarteil S."/>
            <person name="Calhoun S."/>
            <person name="Haridas S."/>
            <person name="Kuo A."/>
            <person name="Mondo S."/>
            <person name="Pangilinan J."/>
            <person name="Riley R."/>
            <person name="LaButti K."/>
            <person name="Andreopoulos B."/>
            <person name="Lipzen A."/>
            <person name="Chen C."/>
            <person name="Yan M."/>
            <person name="Daum C."/>
            <person name="Ng V."/>
            <person name="Clum A."/>
            <person name="Steindorff A."/>
            <person name="Ohm R.A."/>
            <person name="Martin F."/>
            <person name="Silar P."/>
            <person name="Natvig D.O."/>
            <person name="Lalanne C."/>
            <person name="Gautier V."/>
            <person name="Ament-Velasquez S.L."/>
            <person name="Kruys A."/>
            <person name="Hutchinson M.I."/>
            <person name="Powell A.J."/>
            <person name="Barry K."/>
            <person name="Miller A.N."/>
            <person name="Grigoriev I.V."/>
            <person name="Debuchy R."/>
            <person name="Gladieux P."/>
            <person name="Hiltunen Thoren M."/>
            <person name="Johannesson H."/>
        </authorList>
    </citation>
    <scope>NUCLEOTIDE SEQUENCE</scope>
    <source>
        <strain evidence="7">CBS 315.58</strain>
    </source>
</reference>
<gene>
    <name evidence="7" type="ORF">QBC40DRAFT_340172</name>
</gene>
<sequence>MTTMWNLLLLWACLPAGLVVTANTAEDFTNNIISDLGPLLSLFGERVTNQFMTGSMGWADNIILAMAPLGIITIIVASIRVAGPLWMKSIIGRGREPLAGAEMELMSSTSSDVSELWNGQGLVRVAGKGPVHQFIIMPSSSPANTNVVGSVLKYRAPPEASSKSFIGSFLATLSPNRHEAKVINLNNTAHCKPPLKLEESSGKPSESVILLEDSDAAPNIDLNIYGARRYELKVLAAFGTMLQLAVLAFCGWAAYWPHEPGSLLLKDDEQIDRYAFPCTLIGTVLLVVGLILCSHVVESSTRETVFNATDKTSARLLWIQRSSTVNDQTFGSYALYVDKNPFFLTTSRRANTGSTDKKADQGRPTNGGLEAFRQTETTIGVSIGLLGFIAQFIGLRGMGWSAALAQLLATLAMTAIRAWARRESTISFHAIPLDPGFELDWVATHLGPCGELEKVLAVGDGSSTSSANEEKGPELPIQPNFQGLFQTRASFAKLAGLPSSWPRVGAAEAISLTRAIEKTLDLLLKDKEEFIWQHHAFNAGTIEMQVQKRQGKWDATQLTYSLEAALSLWLFSVSSRTSNTPCSDLSDSKTGDDDDRSLTTHSSLILFDSWSKGLVKDLYYWIPPYLASSVVVAERLESSSQGSPTDSTVLDTSDDESTANSLPSGRRRIDKHHVVGFGSSTSSSDYAVERLWSFKQPGKSMVIAAEVTTSLTSLYTQHIYAVFLQELFKVIPKLPNDQLSWWENKANTSQLTGTLSNNTITELVQYLQDIQLFTPGESYFAIIPALSRSKKLAEPEMSLRDVLRESNHNRRLDEVIIRLLTRMENEFMHFEYAPVYVRGALTRRICALLWSCVNLIPNKYFADFYGNEGNFFQYPRFRQLRQFRLPYSKEVARAVENWSYQMSKRYLIDWVLSYDWQSRFDQSHFIRDWPLFTNVKGKDNYHRRMLQRCEHSRLHEAFINGSQEEIDAARAAGDNISERDIWGWTVLHYTAALMSSDSDARFLAALNIMENDPSLVTAPDMMGWTPLHYAAKNPDSGPLLDHILRNSKSDDYNIQLTMELSTPLHGAAEAGLASHIERLKGFGNEKKWFDQADHIGFTPLHGAIVEGHVEASRAILAIVQEHWKAEDYKRRLQLRLTYFHFAVWSGRKEILELFPPDNSELMGDMSTWSDANGLTPIHMAVAGDKTDLVQALLERYKGNLAELSRQDEAGYTPLDIARQQGSNEICTLLESAGAKTGKPKPDMYISDQGDLGMRIPRYISV</sequence>
<reference evidence="7" key="2">
    <citation type="submission" date="2023-05" db="EMBL/GenBank/DDBJ databases">
        <authorList>
            <consortium name="Lawrence Berkeley National Laboratory"/>
            <person name="Steindorff A."/>
            <person name="Hensen N."/>
            <person name="Bonometti L."/>
            <person name="Westerberg I."/>
            <person name="Brannstrom I.O."/>
            <person name="Guillou S."/>
            <person name="Cros-Aarteil S."/>
            <person name="Calhoun S."/>
            <person name="Haridas S."/>
            <person name="Kuo A."/>
            <person name="Mondo S."/>
            <person name="Pangilinan J."/>
            <person name="Riley R."/>
            <person name="Labutti K."/>
            <person name="Andreopoulos B."/>
            <person name="Lipzen A."/>
            <person name="Chen C."/>
            <person name="Yanf M."/>
            <person name="Daum C."/>
            <person name="Ng V."/>
            <person name="Clum A."/>
            <person name="Ohm R."/>
            <person name="Martin F."/>
            <person name="Silar P."/>
            <person name="Natvig D."/>
            <person name="Lalanne C."/>
            <person name="Gautier V."/>
            <person name="Ament-Velasquez S.L."/>
            <person name="Kruys A."/>
            <person name="Hutchinson M.I."/>
            <person name="Powell A.J."/>
            <person name="Barry K."/>
            <person name="Miller A.N."/>
            <person name="Grigoriev I.V."/>
            <person name="Debuchy R."/>
            <person name="Gladieux P."/>
            <person name="Thoren M.H."/>
            <person name="Johannesson H."/>
        </authorList>
    </citation>
    <scope>NUCLEOTIDE SEQUENCE</scope>
    <source>
        <strain evidence="7">CBS 315.58</strain>
    </source>
</reference>
<keyword evidence="6" id="KW-0732">Signal</keyword>
<accession>A0AAN7ASZ5</accession>
<evidence type="ECO:0000256" key="2">
    <source>
        <dbReference type="ARBA" id="ARBA00023043"/>
    </source>
</evidence>
<keyword evidence="5" id="KW-0812">Transmembrane</keyword>
<feature type="transmembrane region" description="Helical" evidence="5">
    <location>
        <begin position="234"/>
        <end position="254"/>
    </location>
</feature>
<keyword evidence="8" id="KW-1185">Reference proteome</keyword>
<evidence type="ECO:0008006" key="9">
    <source>
        <dbReference type="Google" id="ProtNLM"/>
    </source>
</evidence>